<accession>A0A1W2CR40</accession>
<dbReference type="AlphaFoldDB" id="A0A1W2CR40"/>
<reference evidence="2" key="1">
    <citation type="submission" date="2017-04" db="EMBL/GenBank/DDBJ databases">
        <authorList>
            <person name="Varghese N."/>
            <person name="Submissions S."/>
        </authorList>
    </citation>
    <scope>NUCLEOTIDE SEQUENCE [LARGE SCALE GENOMIC DNA]</scope>
    <source>
        <strain evidence="2">DSM 12126</strain>
    </source>
</reference>
<name>A0A1W2CR40_9SPHI</name>
<proteinExistence type="predicted"/>
<sequence length="120" mass="14044">MLRHYNLTRTEQGSYLFTTDAGCEYTAFFTSYQIFDEAGNSHTIYNFGFDRNGTFDGGEFQHSFDRKIKATIVYIIKEFFRKNDSKVMVYFCYPDDKYARHRSNAISKFIDDLATGKEGE</sequence>
<protein>
    <submittedName>
        <fullName evidence="1">Uncharacterized protein</fullName>
    </submittedName>
</protein>
<keyword evidence="2" id="KW-1185">Reference proteome</keyword>
<evidence type="ECO:0000313" key="2">
    <source>
        <dbReference type="Proteomes" id="UP000192756"/>
    </source>
</evidence>
<evidence type="ECO:0000313" key="1">
    <source>
        <dbReference type="EMBL" id="SMC87679.1"/>
    </source>
</evidence>
<organism evidence="1 2">
    <name type="scientific">Pedobacter africanus</name>
    <dbReference type="NCBI Taxonomy" id="151894"/>
    <lineage>
        <taxon>Bacteria</taxon>
        <taxon>Pseudomonadati</taxon>
        <taxon>Bacteroidota</taxon>
        <taxon>Sphingobacteriia</taxon>
        <taxon>Sphingobacteriales</taxon>
        <taxon>Sphingobacteriaceae</taxon>
        <taxon>Pedobacter</taxon>
    </lineage>
</organism>
<dbReference type="Proteomes" id="UP000192756">
    <property type="component" value="Unassembled WGS sequence"/>
</dbReference>
<dbReference type="EMBL" id="FWXT01000002">
    <property type="protein sequence ID" value="SMC87679.1"/>
    <property type="molecule type" value="Genomic_DNA"/>
</dbReference>
<gene>
    <name evidence="1" type="ORF">SAMN04488524_3142</name>
</gene>